<dbReference type="PROSITE" id="PS50011">
    <property type="entry name" value="PROTEIN_KINASE_DOM"/>
    <property type="match status" value="1"/>
</dbReference>
<dbReference type="PANTHER" id="PTHR24348:SF22">
    <property type="entry name" value="NON-SPECIFIC SERINE_THREONINE PROTEIN KINASE"/>
    <property type="match status" value="1"/>
</dbReference>
<reference evidence="6 7" key="1">
    <citation type="submission" date="2019-03" db="EMBL/GenBank/DDBJ databases">
        <title>Single cell metagenomics reveals metabolic interactions within the superorganism composed of flagellate Streblomastix strix and complex community of Bacteroidetes bacteria on its surface.</title>
        <authorList>
            <person name="Treitli S.C."/>
            <person name="Kolisko M."/>
            <person name="Husnik F."/>
            <person name="Keeling P."/>
            <person name="Hampl V."/>
        </authorList>
    </citation>
    <scope>NUCLEOTIDE SEQUENCE [LARGE SCALE GENOMIC DNA]</scope>
    <source>
        <strain evidence="6">ST1C</strain>
    </source>
</reference>
<dbReference type="PROSITE" id="PS00109">
    <property type="entry name" value="PROTEIN_KINASE_TYR"/>
    <property type="match status" value="1"/>
</dbReference>
<dbReference type="AlphaFoldDB" id="A0A5J4U734"/>
<evidence type="ECO:0000256" key="2">
    <source>
        <dbReference type="ARBA" id="ARBA00022741"/>
    </source>
</evidence>
<gene>
    <name evidence="6" type="ORF">EZS28_038701</name>
</gene>
<dbReference type="GO" id="GO:0004713">
    <property type="term" value="F:protein tyrosine kinase activity"/>
    <property type="evidence" value="ECO:0007669"/>
    <property type="project" value="InterPro"/>
</dbReference>
<dbReference type="InterPro" id="IPR020635">
    <property type="entry name" value="Tyr_kinase_cat_dom"/>
</dbReference>
<name>A0A5J4U734_9EUKA</name>
<dbReference type="OrthoDB" id="28230at2759"/>
<dbReference type="GO" id="GO:0034727">
    <property type="term" value="P:piecemeal microautophagy of the nucleus"/>
    <property type="evidence" value="ECO:0007669"/>
    <property type="project" value="TreeGrafter"/>
</dbReference>
<dbReference type="GO" id="GO:0004674">
    <property type="term" value="F:protein serine/threonine kinase activity"/>
    <property type="evidence" value="ECO:0007669"/>
    <property type="project" value="InterPro"/>
</dbReference>
<keyword evidence="2" id="KW-0547">Nucleotide-binding</keyword>
<dbReference type="GO" id="GO:0010506">
    <property type="term" value="P:regulation of autophagy"/>
    <property type="evidence" value="ECO:0007669"/>
    <property type="project" value="InterPro"/>
</dbReference>
<dbReference type="GO" id="GO:0005776">
    <property type="term" value="C:autophagosome"/>
    <property type="evidence" value="ECO:0007669"/>
    <property type="project" value="TreeGrafter"/>
</dbReference>
<dbReference type="SMART" id="SM00219">
    <property type="entry name" value="TyrKc"/>
    <property type="match status" value="1"/>
</dbReference>
<dbReference type="EMBL" id="SNRW01020102">
    <property type="protein sequence ID" value="KAA6365772.1"/>
    <property type="molecule type" value="Genomic_DNA"/>
</dbReference>
<dbReference type="PANTHER" id="PTHR24348">
    <property type="entry name" value="SERINE/THREONINE-PROTEIN KINASE UNC-51-RELATED"/>
    <property type="match status" value="1"/>
</dbReference>
<dbReference type="GO" id="GO:0042594">
    <property type="term" value="P:response to starvation"/>
    <property type="evidence" value="ECO:0007669"/>
    <property type="project" value="TreeGrafter"/>
</dbReference>
<accession>A0A5J4U734</accession>
<keyword evidence="4" id="KW-0067">ATP-binding</keyword>
<dbReference type="GO" id="GO:0061709">
    <property type="term" value="P:reticulophagy"/>
    <property type="evidence" value="ECO:0007669"/>
    <property type="project" value="TreeGrafter"/>
</dbReference>
<dbReference type="PIRSF" id="PIRSF000654">
    <property type="entry name" value="Integrin-linked_kinase"/>
    <property type="match status" value="1"/>
</dbReference>
<evidence type="ECO:0000256" key="3">
    <source>
        <dbReference type="ARBA" id="ARBA00022777"/>
    </source>
</evidence>
<dbReference type="Gene3D" id="1.10.510.10">
    <property type="entry name" value="Transferase(Phosphotransferase) domain 1"/>
    <property type="match status" value="1"/>
</dbReference>
<dbReference type="InterPro" id="IPR045269">
    <property type="entry name" value="Atg1-like"/>
</dbReference>
<dbReference type="Proteomes" id="UP000324800">
    <property type="component" value="Unassembled WGS sequence"/>
</dbReference>
<evidence type="ECO:0000313" key="7">
    <source>
        <dbReference type="Proteomes" id="UP000324800"/>
    </source>
</evidence>
<evidence type="ECO:0000256" key="1">
    <source>
        <dbReference type="ARBA" id="ARBA00022679"/>
    </source>
</evidence>
<dbReference type="GO" id="GO:0005829">
    <property type="term" value="C:cytosol"/>
    <property type="evidence" value="ECO:0007669"/>
    <property type="project" value="TreeGrafter"/>
</dbReference>
<dbReference type="InterPro" id="IPR008266">
    <property type="entry name" value="Tyr_kinase_AS"/>
</dbReference>
<dbReference type="GO" id="GO:0000422">
    <property type="term" value="P:autophagy of mitochondrion"/>
    <property type="evidence" value="ECO:0007669"/>
    <property type="project" value="TreeGrafter"/>
</dbReference>
<dbReference type="Pfam" id="PF00069">
    <property type="entry name" value="Pkinase"/>
    <property type="match status" value="1"/>
</dbReference>
<dbReference type="InterPro" id="IPR000719">
    <property type="entry name" value="Prot_kinase_dom"/>
</dbReference>
<dbReference type="GO" id="GO:0000045">
    <property type="term" value="P:autophagosome assembly"/>
    <property type="evidence" value="ECO:0007669"/>
    <property type="project" value="TreeGrafter"/>
</dbReference>
<dbReference type="GO" id="GO:0034045">
    <property type="term" value="C:phagophore assembly site membrane"/>
    <property type="evidence" value="ECO:0007669"/>
    <property type="project" value="TreeGrafter"/>
</dbReference>
<organism evidence="6 7">
    <name type="scientific">Streblomastix strix</name>
    <dbReference type="NCBI Taxonomy" id="222440"/>
    <lineage>
        <taxon>Eukaryota</taxon>
        <taxon>Metamonada</taxon>
        <taxon>Preaxostyla</taxon>
        <taxon>Oxymonadida</taxon>
        <taxon>Streblomastigidae</taxon>
        <taxon>Streblomastix</taxon>
    </lineage>
</organism>
<keyword evidence="1" id="KW-0808">Transferase</keyword>
<sequence length="226" mass="26241">MHLKTKTKDEPVIIKRLSYTTDEKKKIADEEIRMLNLVRSKYTVNLIEIFLFDLDICLVMEYCSNGNLRNFMEKELNTMNIQDRKIILVGINVLHSQGIVHRDLRPENILIDKNGNFKIGDFGLAKKMESKSYIQSAGTKNYQPPEAHTQNRMMLESDVWSIGVIIVEIITGSHPFEGRNQAETIQNIKNGKYKPLPDYIQGELRTILEAIILQYDHQFKRFSVQI</sequence>
<evidence type="ECO:0000259" key="5">
    <source>
        <dbReference type="PROSITE" id="PS50011"/>
    </source>
</evidence>
<dbReference type="SUPFAM" id="SSF56112">
    <property type="entry name" value="Protein kinase-like (PK-like)"/>
    <property type="match status" value="1"/>
</dbReference>
<dbReference type="InterPro" id="IPR001245">
    <property type="entry name" value="Ser-Thr/Tyr_kinase_cat_dom"/>
</dbReference>
<feature type="domain" description="Protein kinase" evidence="5">
    <location>
        <begin position="1"/>
        <end position="226"/>
    </location>
</feature>
<dbReference type="InterPro" id="IPR011009">
    <property type="entry name" value="Kinase-like_dom_sf"/>
</dbReference>
<dbReference type="GO" id="GO:0005524">
    <property type="term" value="F:ATP binding"/>
    <property type="evidence" value="ECO:0007669"/>
    <property type="project" value="UniProtKB-KW"/>
</dbReference>
<comment type="caution">
    <text evidence="6">The sequence shown here is derived from an EMBL/GenBank/DDBJ whole genome shotgun (WGS) entry which is preliminary data.</text>
</comment>
<evidence type="ECO:0000313" key="6">
    <source>
        <dbReference type="EMBL" id="KAA6365772.1"/>
    </source>
</evidence>
<evidence type="ECO:0000256" key="4">
    <source>
        <dbReference type="ARBA" id="ARBA00022840"/>
    </source>
</evidence>
<proteinExistence type="predicted"/>
<keyword evidence="3 6" id="KW-0418">Kinase</keyword>
<dbReference type="PRINTS" id="PR00109">
    <property type="entry name" value="TYRKINASE"/>
</dbReference>
<protein>
    <submittedName>
        <fullName evidence="6">Putative CBL-interacting serine/threonine-protein kinase 9</fullName>
    </submittedName>
</protein>